<evidence type="ECO:0000313" key="3">
    <source>
        <dbReference type="EMBL" id="OAU98926.1"/>
    </source>
</evidence>
<dbReference type="InterPro" id="IPR036291">
    <property type="entry name" value="NAD(P)-bd_dom_sf"/>
</dbReference>
<gene>
    <name evidence="3" type="ORF">AO382_2192</name>
    <name evidence="2" type="ORF">AO384_1704</name>
</gene>
<proteinExistence type="inferred from homology"/>
<dbReference type="Gene3D" id="3.40.50.720">
    <property type="entry name" value="NAD(P)-binding Rossmann-like Domain"/>
    <property type="match status" value="1"/>
</dbReference>
<comment type="similarity">
    <text evidence="1">Belongs to the ornithine cyclodeaminase/mu-crystallin family.</text>
</comment>
<dbReference type="FunFam" id="3.40.50.720:FF:000311">
    <property type="entry name" value="Ornithine cyclodeaminase"/>
    <property type="match status" value="1"/>
</dbReference>
<dbReference type="PATRIC" id="fig|480.236.peg.398"/>
<evidence type="ECO:0000256" key="1">
    <source>
        <dbReference type="ARBA" id="ARBA00008903"/>
    </source>
</evidence>
<dbReference type="EMBL" id="LXHC01000025">
    <property type="protein sequence ID" value="OAU95170.1"/>
    <property type="molecule type" value="Genomic_DNA"/>
</dbReference>
<dbReference type="InterPro" id="IPR003462">
    <property type="entry name" value="ODC_Mu_crystall"/>
</dbReference>
<dbReference type="Gene3D" id="3.30.1780.10">
    <property type="entry name" value="ornithine cyclodeaminase, domain 1"/>
    <property type="match status" value="1"/>
</dbReference>
<dbReference type="RefSeq" id="WP_064611309.1">
    <property type="nucleotide sequence ID" value="NZ_LXHB01000090.1"/>
</dbReference>
<accession>A0A198UFP5</accession>
<dbReference type="PIRSF" id="PIRSF001439">
    <property type="entry name" value="CryM"/>
    <property type="match status" value="1"/>
</dbReference>
<dbReference type="SUPFAM" id="SSF51735">
    <property type="entry name" value="NAD(P)-binding Rossmann-fold domains"/>
    <property type="match status" value="1"/>
</dbReference>
<organism evidence="2 4">
    <name type="scientific">Moraxella catarrhalis</name>
    <name type="common">Branhamella catarrhalis</name>
    <dbReference type="NCBI Taxonomy" id="480"/>
    <lineage>
        <taxon>Bacteria</taxon>
        <taxon>Pseudomonadati</taxon>
        <taxon>Pseudomonadota</taxon>
        <taxon>Gammaproteobacteria</taxon>
        <taxon>Moraxellales</taxon>
        <taxon>Moraxellaceae</taxon>
        <taxon>Moraxella</taxon>
    </lineage>
</organism>
<evidence type="ECO:0000313" key="5">
    <source>
        <dbReference type="Proteomes" id="UP000078446"/>
    </source>
</evidence>
<dbReference type="PANTHER" id="PTHR13812">
    <property type="entry name" value="KETIMINE REDUCTASE MU-CRYSTALLIN"/>
    <property type="match status" value="1"/>
</dbReference>
<dbReference type="GO" id="GO:0019752">
    <property type="term" value="P:carboxylic acid metabolic process"/>
    <property type="evidence" value="ECO:0007669"/>
    <property type="project" value="UniProtKB-ARBA"/>
</dbReference>
<keyword evidence="4" id="KW-1185">Reference proteome</keyword>
<evidence type="ECO:0000313" key="2">
    <source>
        <dbReference type="EMBL" id="OAU95170.1"/>
    </source>
</evidence>
<evidence type="ECO:0000313" key="4">
    <source>
        <dbReference type="Proteomes" id="UP000078228"/>
    </source>
</evidence>
<dbReference type="GO" id="GO:0008473">
    <property type="term" value="F:ornithine cyclodeaminase activity"/>
    <property type="evidence" value="ECO:0007669"/>
    <property type="project" value="UniProtKB-EC"/>
</dbReference>
<keyword evidence="2" id="KW-0456">Lyase</keyword>
<dbReference type="EC" id="4.3.1.12" evidence="2"/>
<comment type="caution">
    <text evidence="2">The sequence shown here is derived from an EMBL/GenBank/DDBJ whole genome shotgun (WGS) entry which is preliminary data.</text>
</comment>
<dbReference type="OrthoDB" id="9809203at2"/>
<protein>
    <submittedName>
        <fullName evidence="2">Ornithine cyclodeaminase</fullName>
        <ecNumber evidence="2">4.3.1.12</ecNumber>
    </submittedName>
</protein>
<dbReference type="Proteomes" id="UP000078446">
    <property type="component" value="Unassembled WGS sequence"/>
</dbReference>
<dbReference type="Pfam" id="PF02423">
    <property type="entry name" value="OCD_Mu_crystall"/>
    <property type="match status" value="1"/>
</dbReference>
<dbReference type="AlphaFoldDB" id="A0A198UFP5"/>
<dbReference type="PANTHER" id="PTHR13812:SF19">
    <property type="entry name" value="KETIMINE REDUCTASE MU-CRYSTALLIN"/>
    <property type="match status" value="1"/>
</dbReference>
<sequence>MQFYNTDQTIKALPAEQLIAAIEHLFIQGCDVPLRHNHAIQNGNNEEVGRFLIMPAWQPGRRLGLKTVSIFPNNNQQGLAGLHSVYILYDANTGVPIAIFDGNTITSRRTAAASALAARFLSRPDSHRLLVVGAGQVGRLLPEMYKAVRPIEEVSIFNPTLVNAEMLADKLTQDGFKVQIVKDLKAAVSQADIISCATLSTKPLIMRDWLQPGQHLDLIGSFSPEMRETDGKCFADTSVFMDTEEALMKAGDILSAIKEGYFDQNKNLGTLYNLCRSQCQGRTSKNEITVFKSVGTGLEDLAAANLAYDNLNQ</sequence>
<dbReference type="Proteomes" id="UP000078228">
    <property type="component" value="Unassembled WGS sequence"/>
</dbReference>
<dbReference type="InterPro" id="IPR023401">
    <property type="entry name" value="ODC_N"/>
</dbReference>
<dbReference type="GO" id="GO:0005737">
    <property type="term" value="C:cytoplasm"/>
    <property type="evidence" value="ECO:0007669"/>
    <property type="project" value="TreeGrafter"/>
</dbReference>
<reference evidence="4 5" key="1">
    <citation type="journal article" date="2016" name="Genome Biol. Evol.">
        <title>Comparative Genomic Analyses of the Moraxella catarrhalis Serosensitive and Seroresistant Lineages Demonstrate Their Independent Evolution.</title>
        <authorList>
            <person name="Earl J.P."/>
            <person name="de Vries S.P."/>
            <person name="Ahmed A."/>
            <person name="Powell E."/>
            <person name="Schultz M.P."/>
            <person name="Hermans P.W."/>
            <person name="Hill D.J."/>
            <person name="Zhou Z."/>
            <person name="Constantinidou C.I."/>
            <person name="Hu F.Z."/>
            <person name="Bootsma H.J."/>
            <person name="Ehrlich G.D."/>
        </authorList>
    </citation>
    <scope>NUCLEOTIDE SEQUENCE [LARGE SCALE GENOMIC DNA]</scope>
    <source>
        <strain evidence="2 4">Z7542</strain>
        <strain evidence="3 5">Z7574</strain>
    </source>
</reference>
<dbReference type="NCBIfam" id="NF004793">
    <property type="entry name" value="PRK06141.1"/>
    <property type="match status" value="1"/>
</dbReference>
<dbReference type="GO" id="GO:0016491">
    <property type="term" value="F:oxidoreductase activity"/>
    <property type="evidence" value="ECO:0007669"/>
    <property type="project" value="UniProtKB-ARBA"/>
</dbReference>
<dbReference type="EMBL" id="LXHE01000025">
    <property type="protein sequence ID" value="OAU98926.1"/>
    <property type="molecule type" value="Genomic_DNA"/>
</dbReference>
<name>A0A198UFP5_MORCA</name>